<comment type="caution">
    <text evidence="1">The sequence shown here is derived from an EMBL/GenBank/DDBJ whole genome shotgun (WGS) entry which is preliminary data.</text>
</comment>
<evidence type="ECO:0000313" key="2">
    <source>
        <dbReference type="Proteomes" id="UP001314903"/>
    </source>
</evidence>
<dbReference type="Proteomes" id="UP001314903">
    <property type="component" value="Unassembled WGS sequence"/>
</dbReference>
<keyword evidence="2" id="KW-1185">Reference proteome</keyword>
<protein>
    <recommendedName>
        <fullName evidence="3">Mobilisation protein (MobC)</fullName>
    </recommendedName>
</protein>
<name>A0ABS4KLF9_9FIRM</name>
<evidence type="ECO:0000313" key="1">
    <source>
        <dbReference type="EMBL" id="MBP2028618.1"/>
    </source>
</evidence>
<dbReference type="InterPro" id="IPR053842">
    <property type="entry name" value="NikA-like"/>
</dbReference>
<accession>A0ABS4KLF9</accession>
<evidence type="ECO:0008006" key="3">
    <source>
        <dbReference type="Google" id="ProtNLM"/>
    </source>
</evidence>
<reference evidence="1 2" key="1">
    <citation type="submission" date="2021-03" db="EMBL/GenBank/DDBJ databases">
        <title>Genomic Encyclopedia of Type Strains, Phase IV (KMG-IV): sequencing the most valuable type-strain genomes for metagenomic binning, comparative biology and taxonomic classification.</title>
        <authorList>
            <person name="Goeker M."/>
        </authorList>
    </citation>
    <scope>NUCLEOTIDE SEQUENCE [LARGE SCALE GENOMIC DNA]</scope>
    <source>
        <strain evidence="1 2">DSM 27512</strain>
    </source>
</reference>
<gene>
    <name evidence="1" type="ORF">J2Z35_002448</name>
</gene>
<dbReference type="RefSeq" id="WP_209661668.1">
    <property type="nucleotide sequence ID" value="NZ_JAGGLI010000034.1"/>
</dbReference>
<sequence length="112" mass="12911">MANRYRNKDIRIRVTETEKEMIKKKSLAAGFESINSYAHKMLLSGLVVKVDLKELLELNNEINKIGVNINQIAYKANSSNRVTLDDIARVEKLLKEVQSVQFEMLKKLSFKI</sequence>
<proteinExistence type="predicted"/>
<dbReference type="EMBL" id="JAGGLI010000034">
    <property type="protein sequence ID" value="MBP2028618.1"/>
    <property type="molecule type" value="Genomic_DNA"/>
</dbReference>
<organism evidence="1 2">
    <name type="scientific">Acetoanaerobium pronyense</name>
    <dbReference type="NCBI Taxonomy" id="1482736"/>
    <lineage>
        <taxon>Bacteria</taxon>
        <taxon>Bacillati</taxon>
        <taxon>Bacillota</taxon>
        <taxon>Clostridia</taxon>
        <taxon>Peptostreptococcales</taxon>
        <taxon>Filifactoraceae</taxon>
        <taxon>Acetoanaerobium</taxon>
    </lineage>
</organism>
<dbReference type="Pfam" id="PF21983">
    <property type="entry name" value="NikA-like"/>
    <property type="match status" value="1"/>
</dbReference>